<evidence type="ECO:0000259" key="1">
    <source>
        <dbReference type="PROSITE" id="PS51819"/>
    </source>
</evidence>
<protein>
    <recommendedName>
        <fullName evidence="1">VOC domain-containing protein</fullName>
    </recommendedName>
</protein>
<sequence length="127" mass="14174">MTMNSYWLNFPVADIDQTIRFYEGIGMTYSGGGAADGRVAFKIGDQVLMFFQKDAIARNIGRELTDGHTANETIVSFDAKTNEEVDEIAGKINDLGGKLLNEPHERMGYYGIMFQDPDGHLFNIIVM</sequence>
<dbReference type="SUPFAM" id="SSF54593">
    <property type="entry name" value="Glyoxalase/Bleomycin resistance protein/Dihydroxybiphenyl dioxygenase"/>
    <property type="match status" value="1"/>
</dbReference>
<name>A0A4R6BE35_9STAP</name>
<proteinExistence type="predicted"/>
<comment type="caution">
    <text evidence="2">The sequence shown here is derived from an EMBL/GenBank/DDBJ whole genome shotgun (WGS) entry which is preliminary data.</text>
</comment>
<dbReference type="PANTHER" id="PTHR36503:SF2">
    <property type="entry name" value="BLR2408 PROTEIN"/>
    <property type="match status" value="1"/>
</dbReference>
<dbReference type="AlphaFoldDB" id="A0A4R6BE35"/>
<dbReference type="InterPro" id="IPR029068">
    <property type="entry name" value="Glyas_Bleomycin-R_OHBP_Dase"/>
</dbReference>
<dbReference type="Gene3D" id="3.10.180.10">
    <property type="entry name" value="2,3-Dihydroxybiphenyl 1,2-Dioxygenase, domain 1"/>
    <property type="match status" value="1"/>
</dbReference>
<dbReference type="InterPro" id="IPR004360">
    <property type="entry name" value="Glyas_Fos-R_dOase_dom"/>
</dbReference>
<evidence type="ECO:0000313" key="2">
    <source>
        <dbReference type="EMBL" id="TDL98044.1"/>
    </source>
</evidence>
<accession>A0A4R6BE35</accession>
<organism evidence="2 3">
    <name type="scientific">Macrococcus brunensis</name>
    <dbReference type="NCBI Taxonomy" id="198483"/>
    <lineage>
        <taxon>Bacteria</taxon>
        <taxon>Bacillati</taxon>
        <taxon>Bacillota</taxon>
        <taxon>Bacilli</taxon>
        <taxon>Bacillales</taxon>
        <taxon>Staphylococcaceae</taxon>
        <taxon>Macrococcus</taxon>
    </lineage>
</organism>
<reference evidence="2 3" key="1">
    <citation type="submission" date="2019-01" db="EMBL/GenBank/DDBJ databases">
        <title>Draft genome sequences of the type strains of six Macrococcus species.</title>
        <authorList>
            <person name="Mazhar S."/>
            <person name="Altermann E."/>
            <person name="Hill C."/>
            <person name="Mcauliffe O."/>
        </authorList>
    </citation>
    <scope>NUCLEOTIDE SEQUENCE [LARGE SCALE GENOMIC DNA]</scope>
    <source>
        <strain evidence="2 3">CCM4811</strain>
    </source>
</reference>
<dbReference type="PANTHER" id="PTHR36503">
    <property type="entry name" value="BLR2520 PROTEIN"/>
    <property type="match status" value="1"/>
</dbReference>
<gene>
    <name evidence="2" type="ORF">ERX27_05035</name>
</gene>
<dbReference type="InterPro" id="IPR037523">
    <property type="entry name" value="VOC_core"/>
</dbReference>
<feature type="domain" description="VOC" evidence="1">
    <location>
        <begin position="2"/>
        <end position="127"/>
    </location>
</feature>
<keyword evidence="3" id="KW-1185">Reference proteome</keyword>
<dbReference type="OrthoDB" id="9798430at2"/>
<dbReference type="PROSITE" id="PS51819">
    <property type="entry name" value="VOC"/>
    <property type="match status" value="1"/>
</dbReference>
<dbReference type="Proteomes" id="UP000295310">
    <property type="component" value="Unassembled WGS sequence"/>
</dbReference>
<dbReference type="Pfam" id="PF00903">
    <property type="entry name" value="Glyoxalase"/>
    <property type="match status" value="1"/>
</dbReference>
<evidence type="ECO:0000313" key="3">
    <source>
        <dbReference type="Proteomes" id="UP000295310"/>
    </source>
</evidence>
<dbReference type="EMBL" id="SCWA01000007">
    <property type="protein sequence ID" value="TDL98044.1"/>
    <property type="molecule type" value="Genomic_DNA"/>
</dbReference>